<dbReference type="InterPro" id="IPR007359">
    <property type="entry name" value="SigmaE_reg_RseC_MucC"/>
</dbReference>
<dbReference type="Pfam" id="PF04246">
    <property type="entry name" value="RseC_MucC"/>
    <property type="match status" value="1"/>
</dbReference>
<proteinExistence type="predicted"/>
<keyword evidence="1" id="KW-1133">Transmembrane helix</keyword>
<organism evidence="3">
    <name type="scientific">Desulfofervidus auxilii</name>
    <dbReference type="NCBI Taxonomy" id="1621989"/>
    <lineage>
        <taxon>Bacteria</taxon>
        <taxon>Pseudomonadati</taxon>
        <taxon>Thermodesulfobacteriota</taxon>
        <taxon>Candidatus Desulfofervidia</taxon>
        <taxon>Candidatus Desulfofervidales</taxon>
        <taxon>Candidatus Desulfofervidaceae</taxon>
        <taxon>Candidatus Desulfofervidus</taxon>
    </lineage>
</organism>
<dbReference type="EMBL" id="CP013015">
    <property type="protein sequence ID" value="AMM41413.1"/>
    <property type="molecule type" value="Genomic_DNA"/>
</dbReference>
<name>A0A7C1VYB1_DESA2</name>
<dbReference type="Proteomes" id="UP000070560">
    <property type="component" value="Chromosome"/>
</dbReference>
<dbReference type="PANTHER" id="PTHR35867">
    <property type="entry name" value="PROTEIN RSEC"/>
    <property type="match status" value="1"/>
</dbReference>
<evidence type="ECO:0000313" key="4">
    <source>
        <dbReference type="Proteomes" id="UP000070560"/>
    </source>
</evidence>
<feature type="transmembrane region" description="Helical" evidence="1">
    <location>
        <begin position="75"/>
        <end position="95"/>
    </location>
</feature>
<dbReference type="AlphaFoldDB" id="A0A7C1VYB1"/>
<dbReference type="PANTHER" id="PTHR35867:SF1">
    <property type="entry name" value="PROTEIN RSEC"/>
    <property type="match status" value="1"/>
</dbReference>
<gene>
    <name evidence="3" type="ORF">ENI35_07035</name>
    <name evidence="2" type="ORF">HS1_001619</name>
</gene>
<dbReference type="RefSeq" id="WP_066063541.1">
    <property type="nucleotide sequence ID" value="NZ_CP013015.1"/>
</dbReference>
<evidence type="ECO:0000313" key="3">
    <source>
        <dbReference type="EMBL" id="HEC68539.1"/>
    </source>
</evidence>
<dbReference type="InterPro" id="IPR026268">
    <property type="entry name" value="RseC"/>
</dbReference>
<dbReference type="Proteomes" id="UP000885738">
    <property type="component" value="Unassembled WGS sequence"/>
</dbReference>
<reference evidence="3" key="2">
    <citation type="journal article" date="2020" name="mSystems">
        <title>Genome- and Community-Level Interaction Insights into Carbon Utilization and Element Cycling Functions of Hydrothermarchaeota in Hydrothermal Sediment.</title>
        <authorList>
            <person name="Zhou Z."/>
            <person name="Liu Y."/>
            <person name="Xu W."/>
            <person name="Pan J."/>
            <person name="Luo Z.H."/>
            <person name="Li M."/>
        </authorList>
    </citation>
    <scope>NUCLEOTIDE SEQUENCE [LARGE SCALE GENOMIC DNA]</scope>
    <source>
        <strain evidence="3">HyVt-389</strain>
    </source>
</reference>
<keyword evidence="1" id="KW-0812">Transmembrane</keyword>
<evidence type="ECO:0000313" key="2">
    <source>
        <dbReference type="EMBL" id="AMM41413.1"/>
    </source>
</evidence>
<accession>A0A7C1VYB1</accession>
<dbReference type="PIRSF" id="PIRSF004923">
    <property type="entry name" value="RseC"/>
    <property type="match status" value="1"/>
</dbReference>
<reference evidence="2 4" key="1">
    <citation type="submission" date="2015-10" db="EMBL/GenBank/DDBJ databases">
        <title>Candidatus Desulfofervidus auxilii, a hydrogenotrophic sulfate-reducing bacterium involved in the thermophilic anaerobic oxidation of methane.</title>
        <authorList>
            <person name="Krukenberg V."/>
            <person name="Richter M."/>
            <person name="Wegener G."/>
        </authorList>
    </citation>
    <scope>NUCLEOTIDE SEQUENCE [LARGE SCALE GENOMIC DNA]</scope>
    <source>
        <strain evidence="2 4">HS1</strain>
    </source>
</reference>
<feature type="transmembrane region" description="Helical" evidence="1">
    <location>
        <begin position="101"/>
        <end position="120"/>
    </location>
</feature>
<protein>
    <submittedName>
        <fullName evidence="2">Positive regulator of sigma(E), RseC/MucC</fullName>
    </submittedName>
</protein>
<dbReference type="EMBL" id="DRIH01000255">
    <property type="protein sequence ID" value="HEC68539.1"/>
    <property type="molecule type" value="Genomic_DNA"/>
</dbReference>
<dbReference type="KEGG" id="daw:HS1_001619"/>
<sequence>MEIKKERGTVISVSDERAKIKLVRSMACEGCPGSGLCGILSKRYRMLEAENPVGATPGQEVIVSLQAENELKASFIIYVIPTISLFIGAILGYYLKLWGSSDSSAAFLSIVFLILAFLGIRQYSKKFTFRPVITEVLNTE</sequence>
<keyword evidence="4" id="KW-1185">Reference proteome</keyword>
<keyword evidence="1" id="KW-0472">Membrane</keyword>
<dbReference type="OrthoDB" id="5514770at2"/>
<evidence type="ECO:0000256" key="1">
    <source>
        <dbReference type="SAM" id="Phobius"/>
    </source>
</evidence>